<name>A0A8J3I5M8_9CHLR</name>
<evidence type="ECO:0000313" key="3">
    <source>
        <dbReference type="EMBL" id="GHO47513.1"/>
    </source>
</evidence>
<keyword evidence="4" id="KW-1185">Reference proteome</keyword>
<gene>
    <name evidence="2" type="ORF">KSX_55930</name>
    <name evidence="3" type="ORF">KSX_56760</name>
</gene>
<proteinExistence type="predicted"/>
<organism evidence="3 4">
    <name type="scientific">Ktedonospora formicarum</name>
    <dbReference type="NCBI Taxonomy" id="2778364"/>
    <lineage>
        <taxon>Bacteria</taxon>
        <taxon>Bacillati</taxon>
        <taxon>Chloroflexota</taxon>
        <taxon>Ktedonobacteria</taxon>
        <taxon>Ktedonobacterales</taxon>
        <taxon>Ktedonobacteraceae</taxon>
        <taxon>Ktedonospora</taxon>
    </lineage>
</organism>
<accession>A0A8J3I5M8</accession>
<dbReference type="InterPro" id="IPR008490">
    <property type="entry name" value="Transposase_InsH_N"/>
</dbReference>
<protein>
    <recommendedName>
        <fullName evidence="1">Transposase InsH N-terminal domain-containing protein</fullName>
    </recommendedName>
</protein>
<feature type="domain" description="Transposase InsH N-terminal" evidence="1">
    <location>
        <begin position="20"/>
        <end position="90"/>
    </location>
</feature>
<evidence type="ECO:0000313" key="4">
    <source>
        <dbReference type="Proteomes" id="UP000612362"/>
    </source>
</evidence>
<dbReference type="Proteomes" id="UP000612362">
    <property type="component" value="Unassembled WGS sequence"/>
</dbReference>
<reference evidence="3" key="1">
    <citation type="submission" date="2020-10" db="EMBL/GenBank/DDBJ databases">
        <title>Taxonomic study of unclassified bacteria belonging to the class Ktedonobacteria.</title>
        <authorList>
            <person name="Yabe S."/>
            <person name="Wang C.M."/>
            <person name="Zheng Y."/>
            <person name="Sakai Y."/>
            <person name="Cavaletti L."/>
            <person name="Monciardini P."/>
            <person name="Donadio S."/>
        </authorList>
    </citation>
    <scope>NUCLEOTIDE SEQUENCE</scope>
    <source>
        <strain evidence="3">SOSP1-1</strain>
    </source>
</reference>
<evidence type="ECO:0000313" key="2">
    <source>
        <dbReference type="EMBL" id="GHO47430.1"/>
    </source>
</evidence>
<dbReference type="AlphaFoldDB" id="A0A8J3I5M8"/>
<evidence type="ECO:0000259" key="1">
    <source>
        <dbReference type="Pfam" id="PF05598"/>
    </source>
</evidence>
<comment type="caution">
    <text evidence="3">The sequence shown here is derived from an EMBL/GenBank/DDBJ whole genome shotgun (WGS) entry which is preliminary data.</text>
</comment>
<dbReference type="EMBL" id="BNJF01000003">
    <property type="protein sequence ID" value="GHO47513.1"/>
    <property type="molecule type" value="Genomic_DNA"/>
</dbReference>
<dbReference type="EMBL" id="BNJF01000003">
    <property type="protein sequence ID" value="GHO47430.1"/>
    <property type="molecule type" value="Genomic_DNA"/>
</dbReference>
<sequence length="98" mass="11141">MSLKPQPIEPVPQETARVARAAYPKGNLYMQMRDVLGSVYTNEDFADLFPKEGQPAEAPWRLALVTIMQFVENLSDRQAADAVRGRIDWRISPRPRPC</sequence>
<dbReference type="Pfam" id="PF05598">
    <property type="entry name" value="DUF772"/>
    <property type="match status" value="1"/>
</dbReference>